<dbReference type="EMBL" id="PEIB01000066">
    <property type="protein sequence ID" value="RXJ68055.1"/>
    <property type="molecule type" value="Genomic_DNA"/>
</dbReference>
<gene>
    <name evidence="2" type="ORF">CS022_24310</name>
</gene>
<evidence type="ECO:0000313" key="2">
    <source>
        <dbReference type="EMBL" id="RXJ68055.1"/>
    </source>
</evidence>
<reference evidence="2 3" key="1">
    <citation type="submission" date="2017-10" db="EMBL/GenBank/DDBJ databases">
        <title>Nyctiphanis sp. nov., isolated from the stomach of the euphausiid Nyctiphanes simplex (Hansen, 1911) in the Gulf of California.</title>
        <authorList>
            <person name="Gomez-Gil B."/>
            <person name="Aguilar-Mendez M."/>
            <person name="Lopez-Cortes A."/>
            <person name="Gomez-Gutierrez J."/>
            <person name="Roque A."/>
            <person name="Lang E."/>
            <person name="Gonzalez-Castillo A."/>
        </authorList>
    </citation>
    <scope>NUCLEOTIDE SEQUENCE [LARGE SCALE GENOMIC DNA]</scope>
    <source>
        <strain evidence="2 3">CAIM 600</strain>
    </source>
</reference>
<sequence>MVFDGTTPHKSFIFPTTPHWQKEYLDRLDAITKRTFTQGGNDGYSRNEETGIVQFRGQSWLPIQVSDDVTDIVYARGEKYTVEQPENSPHHDGSWILVDGNDEERPGGRG</sequence>
<feature type="region of interest" description="Disordered" evidence="1">
    <location>
        <begin position="80"/>
        <end position="110"/>
    </location>
</feature>
<evidence type="ECO:0000313" key="3">
    <source>
        <dbReference type="Proteomes" id="UP000290287"/>
    </source>
</evidence>
<organism evidence="2 3">
    <name type="scientific">Veronia nyctiphanis</name>
    <dbReference type="NCBI Taxonomy" id="1278244"/>
    <lineage>
        <taxon>Bacteria</taxon>
        <taxon>Pseudomonadati</taxon>
        <taxon>Pseudomonadota</taxon>
        <taxon>Gammaproteobacteria</taxon>
        <taxon>Vibrionales</taxon>
        <taxon>Vibrionaceae</taxon>
        <taxon>Veronia</taxon>
    </lineage>
</organism>
<comment type="caution">
    <text evidence="2">The sequence shown here is derived from an EMBL/GenBank/DDBJ whole genome shotgun (WGS) entry which is preliminary data.</text>
</comment>
<keyword evidence="3" id="KW-1185">Reference proteome</keyword>
<evidence type="ECO:0000256" key="1">
    <source>
        <dbReference type="SAM" id="MobiDB-lite"/>
    </source>
</evidence>
<name>A0A4Q0YDF1_9GAMM</name>
<dbReference type="Proteomes" id="UP000290287">
    <property type="component" value="Unassembled WGS sequence"/>
</dbReference>
<accession>A0A4Q0YDF1</accession>
<dbReference type="AlphaFoldDB" id="A0A4Q0YDF1"/>
<proteinExistence type="predicted"/>
<dbReference type="RefSeq" id="WP_129124419.1">
    <property type="nucleotide sequence ID" value="NZ_PEIB01000066.1"/>
</dbReference>
<protein>
    <submittedName>
        <fullName evidence="2">Uncharacterized protein</fullName>
    </submittedName>
</protein>